<accession>A0ABD2Y3D9</accession>
<dbReference type="Pfam" id="PF03140">
    <property type="entry name" value="DUF247"/>
    <property type="match status" value="1"/>
</dbReference>
<dbReference type="EMBL" id="JBJUIK010000015">
    <property type="protein sequence ID" value="KAL3502056.1"/>
    <property type="molecule type" value="Genomic_DNA"/>
</dbReference>
<gene>
    <name evidence="1" type="ORF">ACH5RR_036505</name>
</gene>
<dbReference type="InterPro" id="IPR004158">
    <property type="entry name" value="DUF247_pln"/>
</dbReference>
<comment type="caution">
    <text evidence="1">The sequence shown here is derived from an EMBL/GenBank/DDBJ whole genome shotgun (WGS) entry which is preliminary data.</text>
</comment>
<evidence type="ECO:0000313" key="2">
    <source>
        <dbReference type="Proteomes" id="UP001630127"/>
    </source>
</evidence>
<proteinExistence type="predicted"/>
<dbReference type="AlphaFoldDB" id="A0ABD2Y3D9"/>
<protein>
    <submittedName>
        <fullName evidence="1">Uncharacterized protein</fullName>
    </submittedName>
</protein>
<reference evidence="1 2" key="1">
    <citation type="submission" date="2024-11" db="EMBL/GenBank/DDBJ databases">
        <title>A near-complete genome assembly of Cinchona calisaya.</title>
        <authorList>
            <person name="Lian D.C."/>
            <person name="Zhao X.W."/>
            <person name="Wei L."/>
        </authorList>
    </citation>
    <scope>NUCLEOTIDE SEQUENCE [LARGE SCALE GENOMIC DNA]</scope>
    <source>
        <tissue evidence="1">Nenye</tissue>
    </source>
</reference>
<sequence length="109" mass="12470">MEKHKSRALAHFLERSKKPLSSYILSLREIAQDVMDAYDTLPPTWDENTDEFLELMIRDGCFMLEILRTSILMISSCFIKGSQSLTKSSQGGTSESSYFIINGSQRIKR</sequence>
<evidence type="ECO:0000313" key="1">
    <source>
        <dbReference type="EMBL" id="KAL3502056.1"/>
    </source>
</evidence>
<organism evidence="1 2">
    <name type="scientific">Cinchona calisaya</name>
    <dbReference type="NCBI Taxonomy" id="153742"/>
    <lineage>
        <taxon>Eukaryota</taxon>
        <taxon>Viridiplantae</taxon>
        <taxon>Streptophyta</taxon>
        <taxon>Embryophyta</taxon>
        <taxon>Tracheophyta</taxon>
        <taxon>Spermatophyta</taxon>
        <taxon>Magnoliopsida</taxon>
        <taxon>eudicotyledons</taxon>
        <taxon>Gunneridae</taxon>
        <taxon>Pentapetalae</taxon>
        <taxon>asterids</taxon>
        <taxon>lamiids</taxon>
        <taxon>Gentianales</taxon>
        <taxon>Rubiaceae</taxon>
        <taxon>Cinchonoideae</taxon>
        <taxon>Cinchoneae</taxon>
        <taxon>Cinchona</taxon>
    </lineage>
</organism>
<dbReference type="Proteomes" id="UP001630127">
    <property type="component" value="Unassembled WGS sequence"/>
</dbReference>
<name>A0ABD2Y3D9_9GENT</name>
<keyword evidence="2" id="KW-1185">Reference proteome</keyword>